<feature type="transmembrane region" description="Helical" evidence="1">
    <location>
        <begin position="122"/>
        <end position="142"/>
    </location>
</feature>
<keyword evidence="1" id="KW-0472">Membrane</keyword>
<feature type="transmembrane region" description="Helical" evidence="1">
    <location>
        <begin position="83"/>
        <end position="110"/>
    </location>
</feature>
<evidence type="ECO:0000313" key="2">
    <source>
        <dbReference type="EMBL" id="OES44446.1"/>
    </source>
</evidence>
<organism evidence="2 3">
    <name type="scientific">Domibacillus iocasae</name>
    <dbReference type="NCBI Taxonomy" id="1714016"/>
    <lineage>
        <taxon>Bacteria</taxon>
        <taxon>Bacillati</taxon>
        <taxon>Bacillota</taxon>
        <taxon>Bacilli</taxon>
        <taxon>Bacillales</taxon>
        <taxon>Bacillaceae</taxon>
        <taxon>Domibacillus</taxon>
    </lineage>
</organism>
<feature type="transmembrane region" description="Helical" evidence="1">
    <location>
        <begin position="51"/>
        <end position="71"/>
    </location>
</feature>
<protein>
    <submittedName>
        <fullName evidence="2">Stage V sporulation protein AB</fullName>
    </submittedName>
</protein>
<dbReference type="EMBL" id="MAMP01000022">
    <property type="protein sequence ID" value="OES44446.1"/>
    <property type="molecule type" value="Genomic_DNA"/>
</dbReference>
<comment type="caution">
    <text evidence="2">The sequence shown here is derived from an EMBL/GenBank/DDBJ whole genome shotgun (WGS) entry which is preliminary data.</text>
</comment>
<reference evidence="2 3" key="1">
    <citation type="submission" date="2016-06" db="EMBL/GenBank/DDBJ databases">
        <title>Domibacillus iocasae genome sequencing.</title>
        <authorList>
            <person name="Verma A."/>
            <person name="Pal Y."/>
            <person name="Ojha A.K."/>
            <person name="Krishnamurthi S."/>
        </authorList>
    </citation>
    <scope>NUCLEOTIDE SEQUENCE [LARGE SCALE GENOMIC DNA]</scope>
    <source>
        <strain evidence="2 3">DSM 29979</strain>
    </source>
</reference>
<sequence length="145" mass="15383">MKRNSREMSIAIILFLGLSGGLATGAGYVAFITVLGVIPRLMSATKTTSSIHLYELSLVLGVVAGTLLHIFNVDLHWPAVTTAFVGLFSGLFIGMAAAALTEVLNVFPILARRAGVFADINILMMAVALGKMTGSLIQWIVFSPM</sequence>
<dbReference type="STRING" id="1714016.BA724_09210"/>
<keyword evidence="1" id="KW-0812">Transmembrane</keyword>
<gene>
    <name evidence="2" type="ORF">BA724_09210</name>
</gene>
<name>A0A1E7DMY8_9BACI</name>
<evidence type="ECO:0000256" key="1">
    <source>
        <dbReference type="SAM" id="Phobius"/>
    </source>
</evidence>
<keyword evidence="3" id="KW-1185">Reference proteome</keyword>
<dbReference type="Pfam" id="PF13782">
    <property type="entry name" value="SpoVAB"/>
    <property type="match status" value="1"/>
</dbReference>
<dbReference type="InterPro" id="IPR020144">
    <property type="entry name" value="SpoVAB"/>
</dbReference>
<dbReference type="AlphaFoldDB" id="A0A1E7DMY8"/>
<keyword evidence="1" id="KW-1133">Transmembrane helix</keyword>
<accession>A0A1E7DMY8</accession>
<dbReference type="Proteomes" id="UP000095658">
    <property type="component" value="Unassembled WGS sequence"/>
</dbReference>
<evidence type="ECO:0000313" key="3">
    <source>
        <dbReference type="Proteomes" id="UP000095658"/>
    </source>
</evidence>
<feature type="transmembrane region" description="Helical" evidence="1">
    <location>
        <begin position="12"/>
        <end position="39"/>
    </location>
</feature>
<proteinExistence type="predicted"/>